<dbReference type="Proteomes" id="UP000678513">
    <property type="component" value="Chromosome"/>
</dbReference>
<evidence type="ECO:0000256" key="2">
    <source>
        <dbReference type="PROSITE-ProRule" id="PRU10007"/>
    </source>
</evidence>
<dbReference type="InterPro" id="IPR016163">
    <property type="entry name" value="Ald_DH_C"/>
</dbReference>
<comment type="similarity">
    <text evidence="3">Belongs to the aldehyde dehydrogenase family.</text>
</comment>
<evidence type="ECO:0000313" key="6">
    <source>
        <dbReference type="Proteomes" id="UP000678513"/>
    </source>
</evidence>
<keyword evidence="6" id="KW-1185">Reference proteome</keyword>
<dbReference type="RefSeq" id="WP_212323065.1">
    <property type="nucleotide sequence ID" value="NZ_AP024463.1"/>
</dbReference>
<dbReference type="InterPro" id="IPR029510">
    <property type="entry name" value="Ald_DH_CS_GLU"/>
</dbReference>
<evidence type="ECO:0000256" key="3">
    <source>
        <dbReference type="RuleBase" id="RU003345"/>
    </source>
</evidence>
<feature type="domain" description="Aldehyde dehydrogenase" evidence="4">
    <location>
        <begin position="55"/>
        <end position="491"/>
    </location>
</feature>
<dbReference type="Pfam" id="PF00171">
    <property type="entry name" value="Aldedh"/>
    <property type="match status" value="1"/>
</dbReference>
<accession>A0ABX7Y4X5</accession>
<proteinExistence type="inferred from homology"/>
<evidence type="ECO:0000313" key="5">
    <source>
        <dbReference type="EMBL" id="QUC07890.1"/>
    </source>
</evidence>
<dbReference type="PROSITE" id="PS00687">
    <property type="entry name" value="ALDEHYDE_DEHYDR_GLU"/>
    <property type="match status" value="1"/>
</dbReference>
<dbReference type="EMBL" id="CP072384">
    <property type="protein sequence ID" value="QUC07890.1"/>
    <property type="molecule type" value="Genomic_DNA"/>
</dbReference>
<name>A0ABX7Y4X5_9ACTN</name>
<dbReference type="InterPro" id="IPR015590">
    <property type="entry name" value="Aldehyde_DH_dom"/>
</dbReference>
<dbReference type="Gene3D" id="3.40.309.10">
    <property type="entry name" value="Aldehyde Dehydrogenase, Chain A, domain 2"/>
    <property type="match status" value="1"/>
</dbReference>
<dbReference type="PANTHER" id="PTHR11699">
    <property type="entry name" value="ALDEHYDE DEHYDROGENASE-RELATED"/>
    <property type="match status" value="1"/>
</dbReference>
<keyword evidence="1 3" id="KW-0560">Oxidoreductase</keyword>
<reference evidence="5 6" key="1">
    <citation type="submission" date="2021-03" db="EMBL/GenBank/DDBJ databases">
        <title>Human Oral Microbial Genomes.</title>
        <authorList>
            <person name="Johnston C.D."/>
            <person name="Chen T."/>
            <person name="Dewhirst F.E."/>
        </authorList>
    </citation>
    <scope>NUCLEOTIDE SEQUENCE [LARGE SCALE GENOMIC DNA]</scope>
    <source>
        <strain evidence="5 6">DSMZ 100122</strain>
    </source>
</reference>
<dbReference type="InterPro" id="IPR016161">
    <property type="entry name" value="Ald_DH/histidinol_DH"/>
</dbReference>
<organism evidence="5 6">
    <name type="scientific">Arachnia rubra</name>
    <dbReference type="NCBI Taxonomy" id="1547448"/>
    <lineage>
        <taxon>Bacteria</taxon>
        <taxon>Bacillati</taxon>
        <taxon>Actinomycetota</taxon>
        <taxon>Actinomycetes</taxon>
        <taxon>Propionibacteriales</taxon>
        <taxon>Propionibacteriaceae</taxon>
        <taxon>Arachnia</taxon>
    </lineage>
</organism>
<dbReference type="Gene3D" id="3.40.605.10">
    <property type="entry name" value="Aldehyde Dehydrogenase, Chain A, domain 1"/>
    <property type="match status" value="1"/>
</dbReference>
<dbReference type="SUPFAM" id="SSF53720">
    <property type="entry name" value="ALDH-like"/>
    <property type="match status" value="1"/>
</dbReference>
<feature type="active site" evidence="2">
    <location>
        <position position="274"/>
    </location>
</feature>
<evidence type="ECO:0000259" key="4">
    <source>
        <dbReference type="Pfam" id="PF00171"/>
    </source>
</evidence>
<dbReference type="InterPro" id="IPR016162">
    <property type="entry name" value="Ald_DH_N"/>
</dbReference>
<protein>
    <submittedName>
        <fullName evidence="5">Aldehyde dehydrogenase</fullName>
    </submittedName>
</protein>
<evidence type="ECO:0000256" key="1">
    <source>
        <dbReference type="ARBA" id="ARBA00023002"/>
    </source>
</evidence>
<gene>
    <name evidence="5" type="ORF">J5A65_13395</name>
</gene>
<sequence>MKTYNCFVEGVHVNNNEWSYVIEPDFFMSNPASAIRLKRRLDRGDDSDLLDQKLVLGRIGLASPQDCQKANSAAREACGVWAQRSRKFREQIVVAMHNRIVERSQEYIMSLVNDGHPRNLAAWEVSGVIAGGGQGMFDVLSAFMGFSIETPIGLNQVERRPDGVVAIVLPRNAAGANAAMALPILAAGNSVIMKAPRNHSYAAAWLFHEVILPVLDEFKIDEPVCQFLCCHPRMAIDSWLNSKEIDDIFFIGSSERGKELEIECVRRGIKPILELSGNDPIVVWRDADVRNAAKAAAECYMGSAQICIVPKVAFVHHKVIKEFLEYLRIYSLNYRPQKISKPGSFLAPVGNSKGMLDALELVHEEGGNLLFGGQRLNDFGERDKYGVFFEPAAALYSIQTACRSHIVLEETFFPLLPIVNIDERDESECMRAVEYLLRLTKHRLRMSIWSTDMSFCKWLSSIPLGFGTIKINSSHTEFIAGLPTQGGRGASADVHGEANYPFLRTSHLEATVWRGIVE</sequence>